<dbReference type="CDD" id="cd04182">
    <property type="entry name" value="GT_2_like_f"/>
    <property type="match status" value="1"/>
</dbReference>
<dbReference type="Pfam" id="PF02625">
    <property type="entry name" value="XdhC_CoxI"/>
    <property type="match status" value="1"/>
</dbReference>
<comment type="caution">
    <text evidence="4">The sequence shown here is derived from an EMBL/GenBank/DDBJ whole genome shotgun (WGS) entry which is preliminary data.</text>
</comment>
<evidence type="ECO:0000259" key="3">
    <source>
        <dbReference type="Pfam" id="PF13478"/>
    </source>
</evidence>
<evidence type="ECO:0000259" key="1">
    <source>
        <dbReference type="Pfam" id="PF02625"/>
    </source>
</evidence>
<accession>A0AAP2CL15</accession>
<name>A0AAP2CL15_9BACT</name>
<dbReference type="Gene3D" id="3.40.50.720">
    <property type="entry name" value="NAD(P)-binding Rossmann-like Domain"/>
    <property type="match status" value="1"/>
</dbReference>
<evidence type="ECO:0000313" key="5">
    <source>
        <dbReference type="Proteomes" id="UP001319104"/>
    </source>
</evidence>
<dbReference type="Proteomes" id="UP001319104">
    <property type="component" value="Unassembled WGS sequence"/>
</dbReference>
<dbReference type="EMBL" id="JAHCMY010000005">
    <property type="protein sequence ID" value="MBS9524505.1"/>
    <property type="molecule type" value="Genomic_DNA"/>
</dbReference>
<sequence>MKEIKQIIQAYHQALSDGKKAVLATVVHIEGSSYRAPGARMLVRDDGMLTGAISGGCLEGDILRKALMVMATNKPLLVTYDTSDEGSNIISVNLGCNGIIRVLLEPIQQKNDHNPIKLLEKAISKRQKAILVTYFSPDDKKHVLQGTKLLFTPNGVTSDQDHLPFGFSFIEADIQNTWKQHHSGFIRFPDVANNAASFHAFMEYLEPSPALVIAGAGNDVFPLVEIAKTLGWEITIVDGRPMYANENRFPTCQLLLTEPKDAIGKVNIDERTAFVLMSHNYDYDKAILKTILHSPVKYIGLLGPTKKRDRILQELGEEGVAIPEDTGIPQNLFAPTGLQIGAETSEEIALSIIAEIQGIFTGNTGSSLRNLNGHIHHRKMGLVPSKKCYGIIVLAAGQSKRLGFPKQAVPFKGSTLLQHAITQAAALKTAATLTVISAGDEQRNLATITETEMVENPDFQEGMASSIRTGINHILKHYPYLEYLIIMLCDQPYVESSHLQTLIDTQQKTGKKVVASLYEGRKGVPALFHRSLFPKLLELRGDTGAKNLITELGNQVVSVPFPLAAYDVDTTVAIEKIADNNKL</sequence>
<dbReference type="PANTHER" id="PTHR30388:SF4">
    <property type="entry name" value="MOLYBDENUM COFACTOR INSERTION CHAPERONE PAOD"/>
    <property type="match status" value="1"/>
</dbReference>
<feature type="domain" description="MobA-like NTP transferase" evidence="2">
    <location>
        <begin position="392"/>
        <end position="552"/>
    </location>
</feature>
<dbReference type="InterPro" id="IPR052698">
    <property type="entry name" value="MoCofactor_Util/Proc"/>
</dbReference>
<dbReference type="Pfam" id="PF12804">
    <property type="entry name" value="NTP_transf_3"/>
    <property type="match status" value="1"/>
</dbReference>
<evidence type="ECO:0000259" key="2">
    <source>
        <dbReference type="Pfam" id="PF12804"/>
    </source>
</evidence>
<reference evidence="4 5" key="1">
    <citation type="submission" date="2021-05" db="EMBL/GenBank/DDBJ databases">
        <authorList>
            <person name="Zhang Z.D."/>
            <person name="Osman G."/>
        </authorList>
    </citation>
    <scope>NUCLEOTIDE SEQUENCE [LARGE SCALE GENOMIC DNA]</scope>
    <source>
        <strain evidence="4 5">KCTC 32217</strain>
    </source>
</reference>
<dbReference type="RefSeq" id="WP_213945363.1">
    <property type="nucleotide sequence ID" value="NZ_JAHCMY010000005.1"/>
</dbReference>
<dbReference type="SUPFAM" id="SSF53448">
    <property type="entry name" value="Nucleotide-diphospho-sugar transferases"/>
    <property type="match status" value="1"/>
</dbReference>
<organism evidence="4 5">
    <name type="scientific">Litoribacter ruber</name>
    <dbReference type="NCBI Taxonomy" id="702568"/>
    <lineage>
        <taxon>Bacteria</taxon>
        <taxon>Pseudomonadati</taxon>
        <taxon>Bacteroidota</taxon>
        <taxon>Cytophagia</taxon>
        <taxon>Cytophagales</taxon>
        <taxon>Cyclobacteriaceae</taxon>
        <taxon>Litoribacter</taxon>
    </lineage>
</organism>
<gene>
    <name evidence="4" type="ORF">KI659_10805</name>
</gene>
<proteinExistence type="predicted"/>
<dbReference type="InterPro" id="IPR029044">
    <property type="entry name" value="Nucleotide-diphossugar_trans"/>
</dbReference>
<feature type="domain" description="XdhC- CoxI" evidence="1">
    <location>
        <begin position="15"/>
        <end position="81"/>
    </location>
</feature>
<dbReference type="InterPro" id="IPR003777">
    <property type="entry name" value="XdhC_CoxI"/>
</dbReference>
<dbReference type="Pfam" id="PF13478">
    <property type="entry name" value="XdhC_C"/>
    <property type="match status" value="1"/>
</dbReference>
<protein>
    <submittedName>
        <fullName evidence="4">XdhC family protein</fullName>
    </submittedName>
</protein>
<dbReference type="Gene3D" id="3.90.550.10">
    <property type="entry name" value="Spore Coat Polysaccharide Biosynthesis Protein SpsA, Chain A"/>
    <property type="match status" value="1"/>
</dbReference>
<keyword evidence="5" id="KW-1185">Reference proteome</keyword>
<dbReference type="AlphaFoldDB" id="A0AAP2CL15"/>
<dbReference type="InterPro" id="IPR027051">
    <property type="entry name" value="XdhC_Rossmann_dom"/>
</dbReference>
<evidence type="ECO:0000313" key="4">
    <source>
        <dbReference type="EMBL" id="MBS9524505.1"/>
    </source>
</evidence>
<dbReference type="InterPro" id="IPR025877">
    <property type="entry name" value="MobA-like_NTP_Trfase"/>
</dbReference>
<feature type="domain" description="XdhC Rossmann" evidence="3">
    <location>
        <begin position="211"/>
        <end position="356"/>
    </location>
</feature>
<dbReference type="PANTHER" id="PTHR30388">
    <property type="entry name" value="ALDEHYDE OXIDOREDUCTASE MOLYBDENUM COFACTOR ASSEMBLY PROTEIN"/>
    <property type="match status" value="1"/>
</dbReference>
<dbReference type="GO" id="GO:0016779">
    <property type="term" value="F:nucleotidyltransferase activity"/>
    <property type="evidence" value="ECO:0007669"/>
    <property type="project" value="UniProtKB-ARBA"/>
</dbReference>